<protein>
    <submittedName>
        <fullName evidence="3">AAA family ATPase</fullName>
    </submittedName>
</protein>
<dbReference type="RefSeq" id="WP_377808481.1">
    <property type="nucleotide sequence ID" value="NZ_JBHSAJ010000115.1"/>
</dbReference>
<feature type="compositionally biased region" description="Acidic residues" evidence="1">
    <location>
        <begin position="32"/>
        <end position="42"/>
    </location>
</feature>
<dbReference type="InterPro" id="IPR052934">
    <property type="entry name" value="Methyl-DNA_Rec/Restrict_Enz"/>
</dbReference>
<dbReference type="PANTHER" id="PTHR37291:SF1">
    <property type="entry name" value="TYPE IV METHYL-DIRECTED RESTRICTION ENZYME ECOKMCRB SUBUNIT"/>
    <property type="match status" value="1"/>
</dbReference>
<dbReference type="Gene3D" id="3.40.50.300">
    <property type="entry name" value="P-loop containing nucleotide triphosphate hydrolases"/>
    <property type="match status" value="1"/>
</dbReference>
<dbReference type="PANTHER" id="PTHR37291">
    <property type="entry name" value="5-METHYLCYTOSINE-SPECIFIC RESTRICTION ENZYME B"/>
    <property type="match status" value="1"/>
</dbReference>
<reference evidence="4" key="1">
    <citation type="journal article" date="2019" name="Int. J. Syst. Evol. Microbiol.">
        <title>The Global Catalogue of Microorganisms (GCM) 10K type strain sequencing project: providing services to taxonomists for standard genome sequencing and annotation.</title>
        <authorList>
            <consortium name="The Broad Institute Genomics Platform"/>
            <consortium name="The Broad Institute Genome Sequencing Center for Infectious Disease"/>
            <person name="Wu L."/>
            <person name="Ma J."/>
        </authorList>
    </citation>
    <scope>NUCLEOTIDE SEQUENCE [LARGE SCALE GENOMIC DNA]</scope>
    <source>
        <strain evidence="4">CCUG 2113</strain>
    </source>
</reference>
<organism evidence="3 4">
    <name type="scientific">Acidovorax facilis</name>
    <dbReference type="NCBI Taxonomy" id="12917"/>
    <lineage>
        <taxon>Bacteria</taxon>
        <taxon>Pseudomonadati</taxon>
        <taxon>Pseudomonadota</taxon>
        <taxon>Betaproteobacteria</taxon>
        <taxon>Burkholderiales</taxon>
        <taxon>Comamonadaceae</taxon>
        <taxon>Acidovorax</taxon>
    </lineage>
</organism>
<dbReference type="SUPFAM" id="SSF52540">
    <property type="entry name" value="P-loop containing nucleoside triphosphate hydrolases"/>
    <property type="match status" value="1"/>
</dbReference>
<evidence type="ECO:0000256" key="1">
    <source>
        <dbReference type="SAM" id="MobiDB-lite"/>
    </source>
</evidence>
<sequence>MTASWIEIAATAIAPYESRVAAATSRVPAEYGDSEEEADDVSEPPILGSDATSHHESPPPALNTILFGPPGTGKTYATVEEALAILDPDFLRKNPELPPADTAACAARREHLKAKFDEFVRDQRVRFVTFHQSFAYEDFVEGLRATSTTNGALSYDVSDGVFKQLCDSASVRVTGDRVEPEPLNLTGKRIWKMSLGNSLIPDESAIYEECMATGVALLGYGSGIDFSGCQSRKDIVQRFQAANRNVESDEYAVTAVNTFVVKMKVGDLVVVSDGLFKFRAIGIVEGGYEFVGGQPDFDQRRKVRWLRQYAPSLPHSDLMNNQFSQMTIYQLHLGASIDEGKLRGLLAERATGEPDRAHAPRVLIIDEINRGNVSRIFGELITLIEPSKRLGAKEELTITLPYSRKPFGVPSNVYLVGTMNSADRSLTGLDVALRRRFTFVSVQPRHLELSHMSREYRGHDEEGGCS</sequence>
<dbReference type="SMART" id="SM00382">
    <property type="entry name" value="AAA"/>
    <property type="match status" value="1"/>
</dbReference>
<dbReference type="InterPro" id="IPR003593">
    <property type="entry name" value="AAA+_ATPase"/>
</dbReference>
<dbReference type="Proteomes" id="UP001595693">
    <property type="component" value="Unassembled WGS sequence"/>
</dbReference>
<dbReference type="InterPro" id="IPR011704">
    <property type="entry name" value="ATPase_dyneun-rel_AAA"/>
</dbReference>
<comment type="caution">
    <text evidence="3">The sequence shown here is derived from an EMBL/GenBank/DDBJ whole genome shotgun (WGS) entry which is preliminary data.</text>
</comment>
<keyword evidence="4" id="KW-1185">Reference proteome</keyword>
<evidence type="ECO:0000259" key="2">
    <source>
        <dbReference type="SMART" id="SM00382"/>
    </source>
</evidence>
<proteinExistence type="predicted"/>
<dbReference type="InterPro" id="IPR027417">
    <property type="entry name" value="P-loop_NTPase"/>
</dbReference>
<accession>A0ABV8DGT7</accession>
<evidence type="ECO:0000313" key="3">
    <source>
        <dbReference type="EMBL" id="MFC3937786.1"/>
    </source>
</evidence>
<feature type="region of interest" description="Disordered" evidence="1">
    <location>
        <begin position="27"/>
        <end position="62"/>
    </location>
</feature>
<feature type="non-terminal residue" evidence="3">
    <location>
        <position position="466"/>
    </location>
</feature>
<feature type="domain" description="AAA+ ATPase" evidence="2">
    <location>
        <begin position="60"/>
        <end position="447"/>
    </location>
</feature>
<dbReference type="EMBL" id="JBHSAJ010000115">
    <property type="protein sequence ID" value="MFC3937786.1"/>
    <property type="molecule type" value="Genomic_DNA"/>
</dbReference>
<name>A0ABV8DGT7_9BURK</name>
<evidence type="ECO:0000313" key="4">
    <source>
        <dbReference type="Proteomes" id="UP001595693"/>
    </source>
</evidence>
<dbReference type="Pfam" id="PF07728">
    <property type="entry name" value="AAA_5"/>
    <property type="match status" value="1"/>
</dbReference>
<gene>
    <name evidence="3" type="ORF">ACFOW3_24460</name>
</gene>